<dbReference type="AlphaFoldDB" id="A0A2N3LGN1"/>
<dbReference type="OrthoDB" id="457376at2"/>
<dbReference type="CDD" id="cd07377">
    <property type="entry name" value="WHTH_GntR"/>
    <property type="match status" value="1"/>
</dbReference>
<dbReference type="PROSITE" id="PS50949">
    <property type="entry name" value="HTH_GNTR"/>
    <property type="match status" value="1"/>
</dbReference>
<dbReference type="FunFam" id="1.10.10.10:FF:000079">
    <property type="entry name" value="GntR family transcriptional regulator"/>
    <property type="match status" value="1"/>
</dbReference>
<dbReference type="Pfam" id="PF00392">
    <property type="entry name" value="GntR"/>
    <property type="match status" value="1"/>
</dbReference>
<keyword evidence="3" id="KW-0804">Transcription</keyword>
<accession>A0A2N3LGN1</accession>
<dbReference type="InterPro" id="IPR028978">
    <property type="entry name" value="Chorismate_lyase_/UTRA_dom_sf"/>
</dbReference>
<proteinExistence type="predicted"/>
<dbReference type="SMART" id="SM00866">
    <property type="entry name" value="UTRA"/>
    <property type="match status" value="1"/>
</dbReference>
<sequence length="243" mass="27657">MFVEREGNGDALHFKVKEAIIQLIKSGEYTPHTQLPTEAAFCEKFGVSRTTVRTALQQLTLEGYVYRKQGKGTFVSGQKVKQILTNTVSNFAEQLTTQGKSPTIKVIGLTVIQSDAFFEEIFSLQKGDPVNRLERIRYADNEPLQYEVAYLPWRKTPGLNAKECEKSLYRLLDNHYGLKVKKTIEYLELCHADKDIADKLNVKVGAPCFSLITYAYLEDGSIIEYSKTVFHGDKANFVIERHY</sequence>
<dbReference type="InterPro" id="IPR011663">
    <property type="entry name" value="UTRA"/>
</dbReference>
<dbReference type="InterPro" id="IPR036388">
    <property type="entry name" value="WH-like_DNA-bd_sf"/>
</dbReference>
<dbReference type="GO" id="GO:0003677">
    <property type="term" value="F:DNA binding"/>
    <property type="evidence" value="ECO:0007669"/>
    <property type="project" value="UniProtKB-KW"/>
</dbReference>
<evidence type="ECO:0000256" key="3">
    <source>
        <dbReference type="ARBA" id="ARBA00023163"/>
    </source>
</evidence>
<dbReference type="Proteomes" id="UP000233440">
    <property type="component" value="Unassembled WGS sequence"/>
</dbReference>
<dbReference type="SUPFAM" id="SSF46785">
    <property type="entry name" value="Winged helix' DNA-binding domain"/>
    <property type="match status" value="1"/>
</dbReference>
<keyword evidence="6" id="KW-1185">Reference proteome</keyword>
<dbReference type="PANTHER" id="PTHR44846:SF1">
    <property type="entry name" value="MANNOSYL-D-GLYCERATE TRANSPORT_METABOLISM SYSTEM REPRESSOR MNGR-RELATED"/>
    <property type="match status" value="1"/>
</dbReference>
<dbReference type="Gene3D" id="3.40.1410.10">
    <property type="entry name" value="Chorismate lyase-like"/>
    <property type="match status" value="1"/>
</dbReference>
<dbReference type="GO" id="GO:0045892">
    <property type="term" value="P:negative regulation of DNA-templated transcription"/>
    <property type="evidence" value="ECO:0007669"/>
    <property type="project" value="TreeGrafter"/>
</dbReference>
<dbReference type="SUPFAM" id="SSF64288">
    <property type="entry name" value="Chorismate lyase-like"/>
    <property type="match status" value="1"/>
</dbReference>
<comment type="caution">
    <text evidence="5">The sequence shown here is derived from an EMBL/GenBank/DDBJ whole genome shotgun (WGS) entry which is preliminary data.</text>
</comment>
<protein>
    <submittedName>
        <fullName evidence="5">GntR family transcriptional regulator</fullName>
    </submittedName>
</protein>
<evidence type="ECO:0000256" key="1">
    <source>
        <dbReference type="ARBA" id="ARBA00023015"/>
    </source>
</evidence>
<evidence type="ECO:0000256" key="2">
    <source>
        <dbReference type="ARBA" id="ARBA00023125"/>
    </source>
</evidence>
<evidence type="ECO:0000259" key="4">
    <source>
        <dbReference type="PROSITE" id="PS50949"/>
    </source>
</evidence>
<dbReference type="Gene3D" id="1.10.10.10">
    <property type="entry name" value="Winged helix-like DNA-binding domain superfamily/Winged helix DNA-binding domain"/>
    <property type="match status" value="1"/>
</dbReference>
<keyword evidence="1" id="KW-0805">Transcription regulation</keyword>
<dbReference type="PANTHER" id="PTHR44846">
    <property type="entry name" value="MANNOSYL-D-GLYCERATE TRANSPORT/METABOLISM SYSTEM REPRESSOR MNGR-RELATED"/>
    <property type="match status" value="1"/>
</dbReference>
<dbReference type="InterPro" id="IPR000524">
    <property type="entry name" value="Tscrpt_reg_HTH_GntR"/>
</dbReference>
<name>A0A2N3LGN1_9BACI</name>
<dbReference type="PRINTS" id="PR00035">
    <property type="entry name" value="HTHGNTR"/>
</dbReference>
<gene>
    <name evidence="5" type="ORF">CWO92_17445</name>
</gene>
<dbReference type="InterPro" id="IPR036390">
    <property type="entry name" value="WH_DNA-bd_sf"/>
</dbReference>
<dbReference type="SMART" id="SM00345">
    <property type="entry name" value="HTH_GNTR"/>
    <property type="match status" value="1"/>
</dbReference>
<organism evidence="5 6">
    <name type="scientific">Heyndrickxia camelliae</name>
    <dbReference type="NCBI Taxonomy" id="1707093"/>
    <lineage>
        <taxon>Bacteria</taxon>
        <taxon>Bacillati</taxon>
        <taxon>Bacillota</taxon>
        <taxon>Bacilli</taxon>
        <taxon>Bacillales</taxon>
        <taxon>Bacillaceae</taxon>
        <taxon>Heyndrickxia</taxon>
    </lineage>
</organism>
<dbReference type="InterPro" id="IPR050679">
    <property type="entry name" value="Bact_HTH_transcr_reg"/>
</dbReference>
<evidence type="ECO:0000313" key="6">
    <source>
        <dbReference type="Proteomes" id="UP000233440"/>
    </source>
</evidence>
<dbReference type="GO" id="GO:0003700">
    <property type="term" value="F:DNA-binding transcription factor activity"/>
    <property type="evidence" value="ECO:0007669"/>
    <property type="project" value="InterPro"/>
</dbReference>
<evidence type="ECO:0000313" key="5">
    <source>
        <dbReference type="EMBL" id="PKR83790.1"/>
    </source>
</evidence>
<dbReference type="EMBL" id="PIQO01000015">
    <property type="protein sequence ID" value="PKR83790.1"/>
    <property type="molecule type" value="Genomic_DNA"/>
</dbReference>
<reference evidence="5 6" key="1">
    <citation type="submission" date="2017-11" db="EMBL/GenBank/DDBJ databases">
        <title>Bacillus camelliae sp. nov., isolated from pu'er tea.</title>
        <authorList>
            <person name="Niu L."/>
        </authorList>
    </citation>
    <scope>NUCLEOTIDE SEQUENCE [LARGE SCALE GENOMIC DNA]</scope>
    <source>
        <strain evidence="5 6">7578-1</strain>
    </source>
</reference>
<dbReference type="Pfam" id="PF07702">
    <property type="entry name" value="UTRA"/>
    <property type="match status" value="1"/>
</dbReference>
<feature type="domain" description="HTH gntR-type" evidence="4">
    <location>
        <begin position="10"/>
        <end position="78"/>
    </location>
</feature>
<keyword evidence="2" id="KW-0238">DNA-binding</keyword>